<dbReference type="GO" id="GO:0008270">
    <property type="term" value="F:zinc ion binding"/>
    <property type="evidence" value="ECO:0007669"/>
    <property type="project" value="InterPro"/>
</dbReference>
<dbReference type="GO" id="GO:0003677">
    <property type="term" value="F:DNA binding"/>
    <property type="evidence" value="ECO:0007669"/>
    <property type="project" value="InterPro"/>
</dbReference>
<gene>
    <name evidence="2" type="ORF">SAMN04244579_03103</name>
</gene>
<accession>A0A1H6VYA4</accession>
<dbReference type="InterPro" id="IPR009270">
    <property type="entry name" value="DUF927"/>
</dbReference>
<dbReference type="Proteomes" id="UP000199005">
    <property type="component" value="Unassembled WGS sequence"/>
</dbReference>
<reference evidence="2 3" key="1">
    <citation type="submission" date="2016-10" db="EMBL/GenBank/DDBJ databases">
        <authorList>
            <person name="de Groot N.N."/>
        </authorList>
    </citation>
    <scope>NUCLEOTIDE SEQUENCE [LARGE SCALE GENOMIC DNA]</scope>
    <source>
        <strain evidence="2 3">DSM 1041</strain>
    </source>
</reference>
<evidence type="ECO:0000259" key="1">
    <source>
        <dbReference type="Pfam" id="PF06048"/>
    </source>
</evidence>
<sequence length="733" mass="80161">MSAMNNHCDPLELLLSRLQGVKKHGERHVACCPAHDDKSPSLSLSRGEDGRVLVHCHAGCETHDVLAAVGLELKDLFPDNLSREQRQQYRREQLEKERHFERLVIEAGNGSLANGKDLSDEDVARMALAQERIERLDRQLAEPAEPEPPRVEPERPCWGVYEGWVLNEKGARLKPGVYWHGYRRTKEDEEAELSEDSERPLRDDWIATPVFVVARTLNSDDGTEGRLLRLVAQGGDKEWVLPMEVFGGSGEDARRSLFAMGAVIAPRQRSRFMEYLLDQQPRQTIATTSRPGWHESGVFVLPHRTLGGDGVRYQTAGRAPNLYAARGELAQWQSRVATQCLGNPVLTLAIGCALAGPLLNLVGVNGGGVHLVGDSSSGKSLAQLLGASVWGDPGVFAASWDMTKGGLEIEAASRNDTLLSLDEIKRADPRRVQEMAYALANGQGKGTMTREREGRAKLHWRLLTLSSGERSLSEHAAIGGNPAHAGAELRMVDVNAGTRTHRAFDELHGMEGADFHRALTVAAGQHYGHLGPAFVERLIAGDDRDGLLEDFARVRACFVVENAQAGRVADRFAVIALAGEMAIAYGLLPWPVGTSLADSQLLYREWLERVGSGNAEDRQILAGIAGFIERHGSSRFSDVDAGETDSRIFDRAGYWELDGARRLYLFNKSGLIEAAAGFGLARIVKALEAAGALAKRDNDKKRNTKKYRLPGGGSAGLYVVDPERLENEGGTHG</sequence>
<proteinExistence type="predicted"/>
<dbReference type="RefSeq" id="WP_254789220.1">
    <property type="nucleotide sequence ID" value="NZ_FNYO01000038.1"/>
</dbReference>
<protein>
    <submittedName>
        <fullName evidence="2">Uncharcterized protein, DUF927 family</fullName>
    </submittedName>
</protein>
<evidence type="ECO:0000313" key="2">
    <source>
        <dbReference type="EMBL" id="SEJ09661.1"/>
    </source>
</evidence>
<dbReference type="Gene3D" id="3.90.580.10">
    <property type="entry name" value="Zinc finger, CHC2-type domain"/>
    <property type="match status" value="1"/>
</dbReference>
<dbReference type="Pfam" id="PF06048">
    <property type="entry name" value="DUF927"/>
    <property type="match status" value="1"/>
</dbReference>
<dbReference type="SUPFAM" id="SSF57783">
    <property type="entry name" value="Zinc beta-ribbon"/>
    <property type="match status" value="1"/>
</dbReference>
<dbReference type="AlphaFoldDB" id="A0A1H6VYA4"/>
<name>A0A1H6VYA4_9GAMM</name>
<dbReference type="InterPro" id="IPR036977">
    <property type="entry name" value="DNA_primase_Znf_CHC2"/>
</dbReference>
<feature type="domain" description="DUF927" evidence="1">
    <location>
        <begin position="174"/>
        <end position="451"/>
    </location>
</feature>
<dbReference type="GO" id="GO:0006260">
    <property type="term" value="P:DNA replication"/>
    <property type="evidence" value="ECO:0007669"/>
    <property type="project" value="InterPro"/>
</dbReference>
<organism evidence="2 3">
    <name type="scientific">Azotobacter beijerinckii</name>
    <dbReference type="NCBI Taxonomy" id="170623"/>
    <lineage>
        <taxon>Bacteria</taxon>
        <taxon>Pseudomonadati</taxon>
        <taxon>Pseudomonadota</taxon>
        <taxon>Gammaproteobacteria</taxon>
        <taxon>Pseudomonadales</taxon>
        <taxon>Pseudomonadaceae</taxon>
        <taxon>Azotobacter</taxon>
    </lineage>
</organism>
<dbReference type="STRING" id="170623.SAMN04244579_03103"/>
<evidence type="ECO:0000313" key="3">
    <source>
        <dbReference type="Proteomes" id="UP000199005"/>
    </source>
</evidence>
<dbReference type="EMBL" id="FNYO01000038">
    <property type="protein sequence ID" value="SEJ09661.1"/>
    <property type="molecule type" value="Genomic_DNA"/>
</dbReference>